<evidence type="ECO:0000256" key="3">
    <source>
        <dbReference type="ARBA" id="ARBA00022729"/>
    </source>
</evidence>
<dbReference type="Proteomes" id="UP000277498">
    <property type="component" value="Unassembled WGS sequence"/>
</dbReference>
<dbReference type="Gene3D" id="3.90.76.10">
    <property type="entry name" value="Dipeptide-binding Protein, Domain 1"/>
    <property type="match status" value="1"/>
</dbReference>
<dbReference type="SUPFAM" id="SSF53850">
    <property type="entry name" value="Periplasmic binding protein-like II"/>
    <property type="match status" value="1"/>
</dbReference>
<proteinExistence type="inferred from homology"/>
<dbReference type="PROSITE" id="PS51318">
    <property type="entry name" value="TAT"/>
    <property type="match status" value="1"/>
</dbReference>
<dbReference type="InterPro" id="IPR039424">
    <property type="entry name" value="SBP_5"/>
</dbReference>
<evidence type="ECO:0000256" key="2">
    <source>
        <dbReference type="ARBA" id="ARBA00005695"/>
    </source>
</evidence>
<dbReference type="InterPro" id="IPR006311">
    <property type="entry name" value="TAT_signal"/>
</dbReference>
<dbReference type="GO" id="GO:1904680">
    <property type="term" value="F:peptide transmembrane transporter activity"/>
    <property type="evidence" value="ECO:0007669"/>
    <property type="project" value="TreeGrafter"/>
</dbReference>
<dbReference type="Pfam" id="PF00496">
    <property type="entry name" value="SBP_bac_5"/>
    <property type="match status" value="1"/>
</dbReference>
<dbReference type="Gene3D" id="3.10.105.10">
    <property type="entry name" value="Dipeptide-binding Protein, Domain 3"/>
    <property type="match status" value="1"/>
</dbReference>
<dbReference type="InterPro" id="IPR000914">
    <property type="entry name" value="SBP_5_dom"/>
</dbReference>
<evidence type="ECO:0000256" key="1">
    <source>
        <dbReference type="ARBA" id="ARBA00004418"/>
    </source>
</evidence>
<dbReference type="OrthoDB" id="9803988at2"/>
<dbReference type="PANTHER" id="PTHR30290:SF38">
    <property type="entry name" value="D,D-DIPEPTIDE-BINDING PERIPLASMIC PROTEIN DDPA-RELATED"/>
    <property type="match status" value="1"/>
</dbReference>
<keyword evidence="6" id="KW-1185">Reference proteome</keyword>
<evidence type="ECO:0000313" key="6">
    <source>
        <dbReference type="Proteomes" id="UP000277498"/>
    </source>
</evidence>
<sequence>MTRNHISGVSRRGFLAAGSALGLILPFGMARAETPVKGGVFNLGMAGGSTDNSLDPRAYTQQVQRVIGVAVCNQLVEILPDGTLAPELAERWDSADAITWVLKIREGVTFHNGKTLDAQDVVYSINLHRGEDTTSGAKSLFNAIKDISVSAPGEVTVVLDGANAEFMRIFSDYHAMIVPDGFTDWARLTGTGGYTLTSFEPGVRAVLDRNPNYWKTDRAHVGQVVLSVINDGTSRLAALQSGMVDVINQVDRKVVPFVTDNPKLELVRSPGAVHWTFICAANTEPTSNNHIRQALMYGCDRQALLDVVMGGLGSLGNDHPISPDSPYYNSGLEQRLFDPDRAKFHLKEAGLENFAIDLYTSEAALPEAVDLSMVYAAKAGDAGLKINVIRRPADGYWNDTWMKQPFAVSSWLNRPIDQTFSLIYGTGSGWNESYWSNPRFDQLLAEGKGTLDFDRRKEIYGELQTILHNEGPSVIPVFADFLDAKSVRVKGFEPSGVADLSGDRIIERIWLEA</sequence>
<dbReference type="GO" id="GO:0015833">
    <property type="term" value="P:peptide transport"/>
    <property type="evidence" value="ECO:0007669"/>
    <property type="project" value="TreeGrafter"/>
</dbReference>
<dbReference type="Gene3D" id="3.40.190.10">
    <property type="entry name" value="Periplasmic binding protein-like II"/>
    <property type="match status" value="1"/>
</dbReference>
<dbReference type="GO" id="GO:0043190">
    <property type="term" value="C:ATP-binding cassette (ABC) transporter complex"/>
    <property type="evidence" value="ECO:0007669"/>
    <property type="project" value="InterPro"/>
</dbReference>
<dbReference type="InterPro" id="IPR030678">
    <property type="entry name" value="Peptide/Ni-bd"/>
</dbReference>
<organism evidence="5 6">
    <name type="scientific">Pseudogemmobacter humi</name>
    <dbReference type="NCBI Taxonomy" id="2483812"/>
    <lineage>
        <taxon>Bacteria</taxon>
        <taxon>Pseudomonadati</taxon>
        <taxon>Pseudomonadota</taxon>
        <taxon>Alphaproteobacteria</taxon>
        <taxon>Rhodobacterales</taxon>
        <taxon>Paracoccaceae</taxon>
        <taxon>Pseudogemmobacter</taxon>
    </lineage>
</organism>
<evidence type="ECO:0000259" key="4">
    <source>
        <dbReference type="Pfam" id="PF00496"/>
    </source>
</evidence>
<dbReference type="RefSeq" id="WP_160144525.1">
    <property type="nucleotide sequence ID" value="NZ_UXAW01000039.1"/>
</dbReference>
<comment type="similarity">
    <text evidence="2">Belongs to the bacterial solute-binding protein 5 family.</text>
</comment>
<dbReference type="PANTHER" id="PTHR30290">
    <property type="entry name" value="PERIPLASMIC BINDING COMPONENT OF ABC TRANSPORTER"/>
    <property type="match status" value="1"/>
</dbReference>
<dbReference type="EMBL" id="UXAW01000039">
    <property type="protein sequence ID" value="VDC22319.1"/>
    <property type="molecule type" value="Genomic_DNA"/>
</dbReference>
<dbReference type="CDD" id="cd08503">
    <property type="entry name" value="PBP2_NikA_DppA_OppA_like_17"/>
    <property type="match status" value="1"/>
</dbReference>
<accession>A0A3P5X2T3</accession>
<feature type="domain" description="Solute-binding protein family 5" evidence="4">
    <location>
        <begin position="84"/>
        <end position="429"/>
    </location>
</feature>
<dbReference type="GO" id="GO:0030288">
    <property type="term" value="C:outer membrane-bounded periplasmic space"/>
    <property type="evidence" value="ECO:0007669"/>
    <property type="project" value="UniProtKB-ARBA"/>
</dbReference>
<gene>
    <name evidence="5" type="primary">hbpA_1</name>
    <name evidence="5" type="ORF">XINFAN_00720</name>
</gene>
<reference evidence="5 6" key="1">
    <citation type="submission" date="2018-11" db="EMBL/GenBank/DDBJ databases">
        <authorList>
            <person name="Criscuolo A."/>
        </authorList>
    </citation>
    <scope>NUCLEOTIDE SEQUENCE [LARGE SCALE GENOMIC DNA]</scope>
    <source>
        <strain evidence="5">ACIP111625</strain>
    </source>
</reference>
<protein>
    <submittedName>
        <fullName evidence="5">Heme-binding protein A</fullName>
    </submittedName>
</protein>
<dbReference type="PIRSF" id="PIRSF002741">
    <property type="entry name" value="MppA"/>
    <property type="match status" value="1"/>
</dbReference>
<dbReference type="AlphaFoldDB" id="A0A3P5X2T3"/>
<evidence type="ECO:0000313" key="5">
    <source>
        <dbReference type="EMBL" id="VDC22319.1"/>
    </source>
</evidence>
<name>A0A3P5X2T3_9RHOB</name>
<keyword evidence="3" id="KW-0732">Signal</keyword>
<comment type="subcellular location">
    <subcellularLocation>
        <location evidence="1">Periplasm</location>
    </subcellularLocation>
</comment>